<reference evidence="7 8" key="1">
    <citation type="journal article" date="2021" name="Nat. Commun.">
        <title>Genetic determinants of endophytism in the Arabidopsis root mycobiome.</title>
        <authorList>
            <person name="Mesny F."/>
            <person name="Miyauchi S."/>
            <person name="Thiergart T."/>
            <person name="Pickel B."/>
            <person name="Atanasova L."/>
            <person name="Karlsson M."/>
            <person name="Huettel B."/>
            <person name="Barry K.W."/>
            <person name="Haridas S."/>
            <person name="Chen C."/>
            <person name="Bauer D."/>
            <person name="Andreopoulos W."/>
            <person name="Pangilinan J."/>
            <person name="LaButti K."/>
            <person name="Riley R."/>
            <person name="Lipzen A."/>
            <person name="Clum A."/>
            <person name="Drula E."/>
            <person name="Henrissat B."/>
            <person name="Kohler A."/>
            <person name="Grigoriev I.V."/>
            <person name="Martin F.M."/>
            <person name="Hacquard S."/>
        </authorList>
    </citation>
    <scope>NUCLEOTIDE SEQUENCE [LARGE SCALE GENOMIC DNA]</scope>
    <source>
        <strain evidence="7 8">MPI-CAGE-CH-0241</strain>
    </source>
</reference>
<feature type="region of interest" description="Disordered" evidence="5">
    <location>
        <begin position="2120"/>
        <end position="2206"/>
    </location>
</feature>
<dbReference type="Pfam" id="PF17866">
    <property type="entry name" value="AAA_lid_6"/>
    <property type="match status" value="1"/>
</dbReference>
<feature type="region of interest" description="Disordered" evidence="5">
    <location>
        <begin position="1212"/>
        <end position="1262"/>
    </location>
</feature>
<dbReference type="Gene3D" id="3.40.50.300">
    <property type="entry name" value="P-loop containing nucleotide triphosphate hydrolases"/>
    <property type="match status" value="6"/>
</dbReference>
<dbReference type="FunFam" id="1.10.8.60:FF:000160">
    <property type="entry name" value="WGS project CABT00000000 data, contig 2.55"/>
    <property type="match status" value="1"/>
</dbReference>
<dbReference type="InterPro" id="IPR041677">
    <property type="entry name" value="DNA2/NAM7_AAA_11"/>
</dbReference>
<dbReference type="Pfam" id="PF13086">
    <property type="entry name" value="AAA_11"/>
    <property type="match status" value="1"/>
</dbReference>
<dbReference type="Proteomes" id="UP000777438">
    <property type="component" value="Unassembled WGS sequence"/>
</dbReference>
<organism evidence="7 8">
    <name type="scientific">Thelonectria olida</name>
    <dbReference type="NCBI Taxonomy" id="1576542"/>
    <lineage>
        <taxon>Eukaryota</taxon>
        <taxon>Fungi</taxon>
        <taxon>Dikarya</taxon>
        <taxon>Ascomycota</taxon>
        <taxon>Pezizomycotina</taxon>
        <taxon>Sordariomycetes</taxon>
        <taxon>Hypocreomycetidae</taxon>
        <taxon>Hypocreales</taxon>
        <taxon>Nectriaceae</taxon>
        <taxon>Thelonectria</taxon>
    </lineage>
</organism>
<dbReference type="CDD" id="cd06008">
    <property type="entry name" value="NF-X1-zinc-finger"/>
    <property type="match status" value="1"/>
</dbReference>
<dbReference type="InterPro" id="IPR027417">
    <property type="entry name" value="P-loop_NTPase"/>
</dbReference>
<gene>
    <name evidence="7" type="ORF">B0T10DRAFT_548362</name>
</gene>
<accession>A0A9P8W7C4</accession>
<dbReference type="FunFam" id="3.40.50.300:FF:000216">
    <property type="entry name" value="Type VII secretion ATPase EccA"/>
    <property type="match status" value="3"/>
</dbReference>
<protein>
    <submittedName>
        <fullName evidence="7">P-loop containing nucleoside triphosphate hydrolase protein</fullName>
    </submittedName>
</protein>
<dbReference type="FunFam" id="3.40.50.300:FF:001660">
    <property type="entry name" value="NF-X1 finger and helicase protein, putative"/>
    <property type="match status" value="1"/>
</dbReference>
<evidence type="ECO:0000256" key="2">
    <source>
        <dbReference type="ARBA" id="ARBA00022741"/>
    </source>
</evidence>
<dbReference type="Gene3D" id="1.10.8.60">
    <property type="match status" value="2"/>
</dbReference>
<feature type="domain" description="AAA+ ATPase" evidence="6">
    <location>
        <begin position="1316"/>
        <end position="1452"/>
    </location>
</feature>
<evidence type="ECO:0000256" key="1">
    <source>
        <dbReference type="ARBA" id="ARBA00010378"/>
    </source>
</evidence>
<evidence type="ECO:0000256" key="5">
    <source>
        <dbReference type="SAM" id="MobiDB-lite"/>
    </source>
</evidence>
<keyword evidence="8" id="KW-1185">Reference proteome</keyword>
<dbReference type="PANTHER" id="PTHR43392">
    <property type="entry name" value="AAA-TYPE ATPASE FAMILY PROTEIN / ANKYRIN REPEAT FAMILY PROTEIN"/>
    <property type="match status" value="1"/>
</dbReference>
<dbReference type="PRINTS" id="PR00819">
    <property type="entry name" value="CBXCFQXSUPER"/>
</dbReference>
<evidence type="ECO:0000256" key="4">
    <source>
        <dbReference type="ARBA" id="ARBA00022840"/>
    </source>
</evidence>
<dbReference type="InterPro" id="IPR041679">
    <property type="entry name" value="DNA2/NAM7-like_C"/>
</dbReference>
<dbReference type="GO" id="GO:0005524">
    <property type="term" value="F:ATP binding"/>
    <property type="evidence" value="ECO:0007669"/>
    <property type="project" value="UniProtKB-KW"/>
</dbReference>
<dbReference type="CDD" id="cd00009">
    <property type="entry name" value="AAA"/>
    <property type="match status" value="3"/>
</dbReference>
<keyword evidence="7" id="KW-0378">Hydrolase</keyword>
<dbReference type="GO" id="GO:0016887">
    <property type="term" value="F:ATP hydrolysis activity"/>
    <property type="evidence" value="ECO:0007669"/>
    <property type="project" value="InterPro"/>
</dbReference>
<feature type="domain" description="AAA+ ATPase" evidence="6">
    <location>
        <begin position="1595"/>
        <end position="1710"/>
    </location>
</feature>
<name>A0A9P8W7C4_9HYPO</name>
<dbReference type="OrthoDB" id="2423195at2759"/>
<dbReference type="InterPro" id="IPR003593">
    <property type="entry name" value="AAA+_ATPase"/>
</dbReference>
<dbReference type="CDD" id="cd17936">
    <property type="entry name" value="EEXXEc_NFX1"/>
    <property type="match status" value="1"/>
</dbReference>
<proteinExistence type="inferred from homology"/>
<dbReference type="Pfam" id="PF00004">
    <property type="entry name" value="AAA"/>
    <property type="match status" value="3"/>
</dbReference>
<feature type="compositionally biased region" description="Basic and acidic residues" evidence="5">
    <location>
        <begin position="1212"/>
        <end position="1234"/>
    </location>
</feature>
<sequence length="2270" mass="254968">MALQTASGSRAAKLTTLFWAFAKGQRKITNSLHAKQFLEASNVFCQQNSAVKFVEVVISTSDGIKALESSVRTVIDPGFLASSTLPFLKNLSDPSIEALSDGNFLKQIVLAILVPKTFWTALLDAHHCGVLDDASSEVFAWLCLQIVSSRDTSLEEHISDVRAIMNGTSLLEHSSHDVRTVAYRIKKVLQIFAPIAVGGIANGPGGRHDNDFEDFRDVVIYPTTDELLSSEEPFLQRLDDVFDTPMDERPKVYRDWLYRLLREDMLAELREDLQVAMGQKRGRRKPTPLCDLSYATLEEKNETRVEPFTLYLTCGIDSKLGKSEQAEKRLIERLKDSLQRQPIGALCCGTTIIAFGSLIRKMEQVKKSPPVVGIKFKDSEGLKRALVAFSGPKRDHLKFFTVDTAMFAYEPILQRLKDMGDLPLENHIVDPEDPEENYNPPLKLQHFIEKLKTCFKSGVKARIPSDICTQDIRLEGAQLKSLIHGLSEEVSQVQGPPGTGKSFLGALIILIILRLTNLKVLVLAYTNHATDQFMEDLMEIGVGVDDMVRLGSKSTQRTERVLLKNLARDSTLRTTYEEWNVINARKKEASEKAKELQRIGAKLSQKDVQPEDILEYLEFSDDYSSYWHAFQIPESGDGYKVVNAENRALQPEDLLMEWTQPSQRGNLRAFVQSLDHCSTSVWEIPLEERSNLRMKWSQDIREEQISEFVRLSECAHQLQDKINSIFAERNRRVLKSKRIIACTTTAAAMYQSIINTANPDIIMVEEAGEILEAHIITAMSPSVKQLILIGDHKQLRPKVKNYKLTKEKGEGYDLNVSLFERLVLQGHNYTTLQEQHRSHPDISRFARMLAYEELEDAPKTLDREPIRGLRNRVTFVHHEHHEDKGSSGDDWDLAVRASKQNKYEAQMVLKLVRYLGQQGYASDKLVVLTPYLGQLSLLKDMLRGENDPYLNDLDSHDLVRAGLMSEAQAKVDRKALRLSTIDNYQGEESDIVIVSLTRSNADGDIGFLNARERLVVLMSRARNGMVLFGNMFTFMKSNKGGEMWKEYFDLLKEQDCLFEGVPVRCERHPDNTSPLLKSPEEFDKYCPDGGCAEPCGVMLRCGKHPCPRSCHLVTDHSMISCEKPLHVKCARGHTRKVTCGNPGGVCDACNREDEIARQRIRRDLELEGRRLETQEKYRQELQEIEDALHHEQQQSKYEAEEKIQAESLEKKRKELSSLRDANARRNKVKEEQAQKKSSQPSTAQVPKDPKTANGDPGDGSKARAEWEAMKKMEGSHNDALDSLMSMIGLESVKRSFLTLQSGVDTKIRQGVDLEQERYSCSMLGNPGTGKTTVARLYGKFLTSVGAIPGGVFTETSGSKLASDGVSKCEDMLEAIKNAGGGVLFIDEAYQLSSGNSSGGLAVLDYILAEVENLRGKIVFVLAGYSRQMESFFAHNPGFPSRFPTEMKFEDYTDKELHKILQQKVHTKYNGRMNVAEGPEGLFFRIASRRVGYIRGKEGFGNARAIENFVQLMTNRQAERIRLLRLAGKPTNDLFLTKEDIIGPEPTDALTKSKAFQDLNKLIGLKEVKEVLKVLLDTVKANYLRENAEEPLVEFSLNRVFLGSPGTGKTTVAKLFGQILVDLGLLSNGEVVIKNPSDFVGAYVGHSEKQTKAILAATVGKVLVIDEAYGLCDQKGGGIDSFKAAVIDTIVAEVQSVPGEDRCVLLLGYQDQMEKMFQTCNPGLSRRFPLSSAFVFNDFNDDELVEILSRKLQSSGFKATEEAKKVALDVLRLARRRPNFGNAGEVDILLGRAKESHQKRYSSGESKRRTTLEAIDFDPDYDRAEKGTDVKKLFMEDIGREKIIALLEGYQKRAKDAKKLEMDPEIPFNFLFRGPSGVGKTTTARKMGKVYYDMGLLAKAELIECSTTDLIGSYVGHTGPKVQQLFEKALGKILFIDEAYRLSGSHFAKEALDEIVDCVTKPKFHNKLIIIMAGYDKDINSLLSANPGLSSRFPEVIDFAPLNVEDCVKLMTSKLREKKKMIEDKGKTTFDISCLEFPRMAFEKGIERKLRALMSQEGWANARDVIQLAKETFHGVDLDCEPYVLSEDGVNYAMDYMIYERTERAINTTKSKGLNGAVPLAASLGSRPVPPVARTTGASTQDKKNDQNPNGKSPDSPKADKKPQKHPVRDAGVSDDVWEQLQRDREREEKEKAEHDKLLEAEKNARDAERERLVKQIIAEEEHKKKIEQHKARLMKSGCCPRGYAWTKQQGGYRCAGGAHWVPDCEVEKMS</sequence>
<keyword evidence="2" id="KW-0547">Nucleotide-binding</keyword>
<keyword evidence="4" id="KW-0067">ATP-binding</keyword>
<evidence type="ECO:0000256" key="3">
    <source>
        <dbReference type="ARBA" id="ARBA00022806"/>
    </source>
</evidence>
<dbReference type="SMART" id="SM00382">
    <property type="entry name" value="AAA"/>
    <property type="match status" value="4"/>
</dbReference>
<dbReference type="EMBL" id="JAGPYM010000010">
    <property type="protein sequence ID" value="KAH6889821.1"/>
    <property type="molecule type" value="Genomic_DNA"/>
</dbReference>
<dbReference type="InterPro" id="IPR000641">
    <property type="entry name" value="CbxX/CfxQ"/>
</dbReference>
<comment type="similarity">
    <text evidence="1">Belongs to the CbxX/CfxQ family.</text>
</comment>
<feature type="domain" description="AAA+ ATPase" evidence="6">
    <location>
        <begin position="1865"/>
        <end position="2002"/>
    </location>
</feature>
<feature type="compositionally biased region" description="Polar residues" evidence="5">
    <location>
        <begin position="1235"/>
        <end position="1244"/>
    </location>
</feature>
<evidence type="ECO:0000313" key="8">
    <source>
        <dbReference type="Proteomes" id="UP000777438"/>
    </source>
</evidence>
<keyword evidence="3" id="KW-0347">Helicase</keyword>
<dbReference type="Pfam" id="PF13087">
    <property type="entry name" value="AAA_12"/>
    <property type="match status" value="1"/>
</dbReference>
<dbReference type="GO" id="GO:0004386">
    <property type="term" value="F:helicase activity"/>
    <property type="evidence" value="ECO:0007669"/>
    <property type="project" value="InterPro"/>
</dbReference>
<dbReference type="InterPro" id="IPR050773">
    <property type="entry name" value="CbxX/CfxQ_RuBisCO_ESX"/>
</dbReference>
<feature type="compositionally biased region" description="Basic and acidic residues" evidence="5">
    <location>
        <begin position="2180"/>
        <end position="2206"/>
    </location>
</feature>
<evidence type="ECO:0000313" key="7">
    <source>
        <dbReference type="EMBL" id="KAH6889821.1"/>
    </source>
</evidence>
<feature type="domain" description="AAA+ ATPase" evidence="6">
    <location>
        <begin position="487"/>
        <end position="855"/>
    </location>
</feature>
<comment type="caution">
    <text evidence="7">The sequence shown here is derived from an EMBL/GenBank/DDBJ whole genome shotgun (WGS) entry which is preliminary data.</text>
</comment>
<dbReference type="PANTHER" id="PTHR43392:SF2">
    <property type="entry name" value="AAA-TYPE ATPASE FAMILY PROTEIN _ ANKYRIN REPEAT FAMILY PROTEIN"/>
    <property type="match status" value="1"/>
</dbReference>
<evidence type="ECO:0000259" key="6">
    <source>
        <dbReference type="SMART" id="SM00382"/>
    </source>
</evidence>
<dbReference type="InterPro" id="IPR003959">
    <property type="entry name" value="ATPase_AAA_core"/>
</dbReference>
<dbReference type="InterPro" id="IPR041627">
    <property type="entry name" value="AAA_lid_6"/>
</dbReference>
<dbReference type="InterPro" id="IPR047187">
    <property type="entry name" value="SF1_C_Upf1"/>
</dbReference>
<dbReference type="CDD" id="cd18808">
    <property type="entry name" value="SF1_C_Upf1"/>
    <property type="match status" value="1"/>
</dbReference>
<dbReference type="SUPFAM" id="SSF52540">
    <property type="entry name" value="P-loop containing nucleoside triphosphate hydrolases"/>
    <property type="match status" value="4"/>
</dbReference>